<name>A0A1I3ZR90_9LACT</name>
<protein>
    <recommendedName>
        <fullName evidence="5">Antitoxin Phd_YefM, type II toxin-antitoxin system</fullName>
    </recommendedName>
</protein>
<reference evidence="4" key="1">
    <citation type="submission" date="2016-10" db="EMBL/GenBank/DDBJ databases">
        <authorList>
            <person name="Varghese N."/>
            <person name="Submissions S."/>
        </authorList>
    </citation>
    <scope>NUCLEOTIDE SEQUENCE [LARGE SCALE GENOMIC DNA]</scope>
    <source>
        <strain evidence="4">DSM 16108</strain>
    </source>
</reference>
<gene>
    <name evidence="3" type="ORF">SAMN04488569_103723</name>
</gene>
<evidence type="ECO:0000256" key="1">
    <source>
        <dbReference type="ARBA" id="ARBA00009981"/>
    </source>
</evidence>
<evidence type="ECO:0000313" key="3">
    <source>
        <dbReference type="EMBL" id="SFK46642.1"/>
    </source>
</evidence>
<organism evidence="3 4">
    <name type="scientific">Marinilactibacillus piezotolerans</name>
    <dbReference type="NCBI Taxonomy" id="258723"/>
    <lineage>
        <taxon>Bacteria</taxon>
        <taxon>Bacillati</taxon>
        <taxon>Bacillota</taxon>
        <taxon>Bacilli</taxon>
        <taxon>Lactobacillales</taxon>
        <taxon>Carnobacteriaceae</taxon>
        <taxon>Marinilactibacillus</taxon>
    </lineage>
</organism>
<dbReference type="InterPro" id="IPR036165">
    <property type="entry name" value="YefM-like_sf"/>
</dbReference>
<feature type="coiled-coil region" evidence="2">
    <location>
        <begin position="46"/>
        <end position="73"/>
    </location>
</feature>
<keyword evidence="4" id="KW-1185">Reference proteome</keyword>
<comment type="similarity">
    <text evidence="1">Belongs to the phD/YefM antitoxin family.</text>
</comment>
<evidence type="ECO:0000256" key="2">
    <source>
        <dbReference type="SAM" id="Coils"/>
    </source>
</evidence>
<dbReference type="Proteomes" id="UP000199589">
    <property type="component" value="Unassembled WGS sequence"/>
</dbReference>
<keyword evidence="2" id="KW-0175">Coiled coil</keyword>
<sequence>MAIEMIRNIPKGSISDVKKSPMDIFKKSEELKQGVYILNRDNVAGVMISKQQYEGLLDLIEELEEKVLETKVAERLARYDTQESPETYTVEEVFGKTLMEMQFDPDEEDEWK</sequence>
<proteinExistence type="inferred from homology"/>
<dbReference type="SUPFAM" id="SSF143120">
    <property type="entry name" value="YefM-like"/>
    <property type="match status" value="1"/>
</dbReference>
<accession>A0A1I3ZR90</accession>
<evidence type="ECO:0000313" key="4">
    <source>
        <dbReference type="Proteomes" id="UP000199589"/>
    </source>
</evidence>
<evidence type="ECO:0008006" key="5">
    <source>
        <dbReference type="Google" id="ProtNLM"/>
    </source>
</evidence>
<dbReference type="EMBL" id="FOSJ01000037">
    <property type="protein sequence ID" value="SFK46642.1"/>
    <property type="molecule type" value="Genomic_DNA"/>
</dbReference>
<dbReference type="RefSeq" id="WP_218127222.1">
    <property type="nucleotide sequence ID" value="NZ_FOSJ01000037.1"/>
</dbReference>
<dbReference type="AlphaFoldDB" id="A0A1I3ZR90"/>